<dbReference type="Pfam" id="PF04404">
    <property type="entry name" value="ERF"/>
    <property type="match status" value="1"/>
</dbReference>
<dbReference type="EMBL" id="LAZR01000296">
    <property type="protein sequence ID" value="KKN76432.1"/>
    <property type="molecule type" value="Genomic_DNA"/>
</dbReference>
<protein>
    <recommendedName>
        <fullName evidence="2">Essential recombination function protein</fullName>
    </recommendedName>
</protein>
<name>A0A0F9TND3_9ZZZZ</name>
<proteinExistence type="predicted"/>
<dbReference type="InterPro" id="IPR007499">
    <property type="entry name" value="ERF_bacteria_virus"/>
</dbReference>
<evidence type="ECO:0008006" key="2">
    <source>
        <dbReference type="Google" id="ProtNLM"/>
    </source>
</evidence>
<comment type="caution">
    <text evidence="1">The sequence shown here is derived from an EMBL/GenBank/DDBJ whole genome shotgun (WGS) entry which is preliminary data.</text>
</comment>
<reference evidence="1" key="1">
    <citation type="journal article" date="2015" name="Nature">
        <title>Complex archaea that bridge the gap between prokaryotes and eukaryotes.</title>
        <authorList>
            <person name="Spang A."/>
            <person name="Saw J.H."/>
            <person name="Jorgensen S.L."/>
            <person name="Zaremba-Niedzwiedzka K."/>
            <person name="Martijn J."/>
            <person name="Lind A.E."/>
            <person name="van Eijk R."/>
            <person name="Schleper C."/>
            <person name="Guy L."/>
            <person name="Ettema T.J."/>
        </authorList>
    </citation>
    <scope>NUCLEOTIDE SEQUENCE</scope>
</reference>
<dbReference type="AlphaFoldDB" id="A0A0F9TND3"/>
<organism evidence="1">
    <name type="scientific">marine sediment metagenome</name>
    <dbReference type="NCBI Taxonomy" id="412755"/>
    <lineage>
        <taxon>unclassified sequences</taxon>
        <taxon>metagenomes</taxon>
        <taxon>ecological metagenomes</taxon>
    </lineage>
</organism>
<gene>
    <name evidence="1" type="ORF">LCGC14_0371180</name>
</gene>
<sequence>MDNNEILKALFDFQKECKSINLDSEVSFGKTKFKYASLANIVKTIKPVLDRKNLMFFHSTEKDGAVKCHIYHVESGQSMECELLIPNAGDAKAIGANITYAKRYTLSALLGLITEEDKDVQPMEEKKSKLTDDAFKKACERIKAGEQNIMIQCEAHFALTPSQKSQLVNLSMQYGLS</sequence>
<accession>A0A0F9TND3</accession>
<evidence type="ECO:0000313" key="1">
    <source>
        <dbReference type="EMBL" id="KKN76432.1"/>
    </source>
</evidence>